<comment type="caution">
    <text evidence="1">The sequence shown here is derived from an EMBL/GenBank/DDBJ whole genome shotgun (WGS) entry which is preliminary data.</text>
</comment>
<dbReference type="EMBL" id="JASGBH010000007">
    <property type="protein sequence ID" value="MDI9234180.1"/>
    <property type="molecule type" value="Genomic_DNA"/>
</dbReference>
<dbReference type="Proteomes" id="UP001431902">
    <property type="component" value="Unassembled WGS sequence"/>
</dbReference>
<sequence length="95" mass="10839">METLMRWILRLLLTLLGMLLLVGMLAALVLYVVYASVRWLLTGRKPQLAIVWQQYQGMRQRFQSGAGPTSSDVIDVQAREVREDLVGRNAPRENP</sequence>
<reference evidence="1" key="1">
    <citation type="submission" date="2023-05" db="EMBL/GenBank/DDBJ databases">
        <title>Limnohabitans sp. strain HM2-2 Genome sequencing and assembly.</title>
        <authorList>
            <person name="Jung Y."/>
        </authorList>
    </citation>
    <scope>NUCLEOTIDE SEQUENCE</scope>
    <source>
        <strain evidence="1">HM2-2</strain>
    </source>
</reference>
<accession>A0ABT6X7V8</accession>
<organism evidence="1 2">
    <name type="scientific">Limnohabitans lacus</name>
    <dbReference type="NCBI Taxonomy" id="3045173"/>
    <lineage>
        <taxon>Bacteria</taxon>
        <taxon>Pseudomonadati</taxon>
        <taxon>Pseudomonadota</taxon>
        <taxon>Betaproteobacteria</taxon>
        <taxon>Burkholderiales</taxon>
        <taxon>Comamonadaceae</taxon>
        <taxon>Limnohabitans</taxon>
    </lineage>
</organism>
<dbReference type="RefSeq" id="WP_283224568.1">
    <property type="nucleotide sequence ID" value="NZ_JASGBH010000007.1"/>
</dbReference>
<evidence type="ECO:0000313" key="2">
    <source>
        <dbReference type="Proteomes" id="UP001431902"/>
    </source>
</evidence>
<evidence type="ECO:0000313" key="1">
    <source>
        <dbReference type="EMBL" id="MDI9234180.1"/>
    </source>
</evidence>
<keyword evidence="2" id="KW-1185">Reference proteome</keyword>
<gene>
    <name evidence="1" type="ORF">QLQ16_10070</name>
</gene>
<name>A0ABT6X7V8_9BURK</name>
<proteinExistence type="predicted"/>
<protein>
    <submittedName>
        <fullName evidence="1">Uncharacterized protein</fullName>
    </submittedName>
</protein>